<name>A0A8S9NH52_BRACR</name>
<sequence length="149" mass="16941">MKSLLEVQSILSPHRISPAIVSGKAVVLIAPSFLRLLLRFDPEPVLDLRFCFSFVQSTLVLNILVDFWFDRRRWRFGRAFSLILAEAVVDFWWISEDCGDGGLHTGEEVGLRSFDACLSDGDLVNTWRLGDAWSLAVRILTRVPFTNLE</sequence>
<accession>A0A8S9NH52</accession>
<dbReference type="AlphaFoldDB" id="A0A8S9NH52"/>
<reference evidence="1" key="1">
    <citation type="submission" date="2019-12" db="EMBL/GenBank/DDBJ databases">
        <title>Genome sequencing and annotation of Brassica cretica.</title>
        <authorList>
            <person name="Studholme D.J."/>
            <person name="Sarris P."/>
        </authorList>
    </citation>
    <scope>NUCLEOTIDE SEQUENCE</scope>
    <source>
        <strain evidence="1">PFS-109/04</strain>
        <tissue evidence="1">Leaf</tissue>
    </source>
</reference>
<dbReference type="Proteomes" id="UP000712600">
    <property type="component" value="Unassembled WGS sequence"/>
</dbReference>
<dbReference type="EMBL" id="QGKX02001621">
    <property type="protein sequence ID" value="KAF3503362.1"/>
    <property type="molecule type" value="Genomic_DNA"/>
</dbReference>
<protein>
    <submittedName>
        <fullName evidence="1">Uncharacterized protein</fullName>
    </submittedName>
</protein>
<evidence type="ECO:0000313" key="2">
    <source>
        <dbReference type="Proteomes" id="UP000712600"/>
    </source>
</evidence>
<comment type="caution">
    <text evidence="1">The sequence shown here is derived from an EMBL/GenBank/DDBJ whole genome shotgun (WGS) entry which is preliminary data.</text>
</comment>
<organism evidence="1 2">
    <name type="scientific">Brassica cretica</name>
    <name type="common">Mustard</name>
    <dbReference type="NCBI Taxonomy" id="69181"/>
    <lineage>
        <taxon>Eukaryota</taxon>
        <taxon>Viridiplantae</taxon>
        <taxon>Streptophyta</taxon>
        <taxon>Embryophyta</taxon>
        <taxon>Tracheophyta</taxon>
        <taxon>Spermatophyta</taxon>
        <taxon>Magnoliopsida</taxon>
        <taxon>eudicotyledons</taxon>
        <taxon>Gunneridae</taxon>
        <taxon>Pentapetalae</taxon>
        <taxon>rosids</taxon>
        <taxon>malvids</taxon>
        <taxon>Brassicales</taxon>
        <taxon>Brassicaceae</taxon>
        <taxon>Brassiceae</taxon>
        <taxon>Brassica</taxon>
    </lineage>
</organism>
<proteinExistence type="predicted"/>
<gene>
    <name evidence="1" type="ORF">F2Q69_00045259</name>
</gene>
<evidence type="ECO:0000313" key="1">
    <source>
        <dbReference type="EMBL" id="KAF3503362.1"/>
    </source>
</evidence>